<dbReference type="PANTHER" id="PTHR12815">
    <property type="entry name" value="SORTING AND ASSEMBLY MACHINERY SAMM50 PROTEIN FAMILY MEMBER"/>
    <property type="match status" value="1"/>
</dbReference>
<protein>
    <submittedName>
        <fullName evidence="8">BamA/TamA family outer membrane protein</fullName>
    </submittedName>
</protein>
<keyword evidence="10" id="KW-1185">Reference proteome</keyword>
<comment type="caution">
    <text evidence="8">The sequence shown here is derived from an EMBL/GenBank/DDBJ whole genome shotgun (WGS) entry which is preliminary data.</text>
</comment>
<organism evidence="8 11">
    <name type="scientific">Labilibaculum euxinus</name>
    <dbReference type="NCBI Taxonomy" id="2686357"/>
    <lineage>
        <taxon>Bacteria</taxon>
        <taxon>Pseudomonadati</taxon>
        <taxon>Bacteroidota</taxon>
        <taxon>Bacteroidia</taxon>
        <taxon>Marinilabiliales</taxon>
        <taxon>Marinifilaceae</taxon>
        <taxon>Labilibaculum</taxon>
    </lineage>
</organism>
<evidence type="ECO:0000256" key="4">
    <source>
        <dbReference type="ARBA" id="ARBA00023136"/>
    </source>
</evidence>
<evidence type="ECO:0000313" key="11">
    <source>
        <dbReference type="Proteomes" id="UP000462449"/>
    </source>
</evidence>
<evidence type="ECO:0000259" key="6">
    <source>
        <dbReference type="Pfam" id="PF01103"/>
    </source>
</evidence>
<evidence type="ECO:0000313" key="9">
    <source>
        <dbReference type="EMBL" id="MVB05548.1"/>
    </source>
</evidence>
<feature type="domain" description="Bacterial surface antigen (D15)" evidence="6">
    <location>
        <begin position="407"/>
        <end position="795"/>
    </location>
</feature>
<dbReference type="PANTHER" id="PTHR12815:SF47">
    <property type="entry name" value="TRANSLOCATION AND ASSEMBLY MODULE SUBUNIT TAMA"/>
    <property type="match status" value="1"/>
</dbReference>
<keyword evidence="4" id="KW-0472">Membrane</keyword>
<dbReference type="AlphaFoldDB" id="A0A7M4D114"/>
<evidence type="ECO:0000256" key="3">
    <source>
        <dbReference type="ARBA" id="ARBA00022729"/>
    </source>
</evidence>
<dbReference type="EMBL" id="QTZN02000001">
    <property type="protein sequence ID" value="MVB05548.1"/>
    <property type="molecule type" value="Genomic_DNA"/>
</dbReference>
<evidence type="ECO:0000256" key="1">
    <source>
        <dbReference type="ARBA" id="ARBA00004370"/>
    </source>
</evidence>
<evidence type="ECO:0000313" key="8">
    <source>
        <dbReference type="EMBL" id="MUP36343.1"/>
    </source>
</evidence>
<feature type="domain" description="POTRA" evidence="7">
    <location>
        <begin position="42"/>
        <end position="151"/>
    </location>
</feature>
<dbReference type="Gene3D" id="3.10.20.310">
    <property type="entry name" value="membrane protein fhac"/>
    <property type="match status" value="1"/>
</dbReference>
<name>A0A7M4D114_9BACT</name>
<evidence type="ECO:0000313" key="10">
    <source>
        <dbReference type="Proteomes" id="UP000285951"/>
    </source>
</evidence>
<dbReference type="GO" id="GO:0019867">
    <property type="term" value="C:outer membrane"/>
    <property type="evidence" value="ECO:0007669"/>
    <property type="project" value="InterPro"/>
</dbReference>
<dbReference type="EMBL" id="WOTW01000001">
    <property type="protein sequence ID" value="MUP36343.1"/>
    <property type="molecule type" value="Genomic_DNA"/>
</dbReference>
<dbReference type="OrthoDB" id="9814535at2"/>
<dbReference type="InterPro" id="IPR000184">
    <property type="entry name" value="Bac_surfAg_D15"/>
</dbReference>
<dbReference type="Pfam" id="PF07244">
    <property type="entry name" value="POTRA"/>
    <property type="match status" value="1"/>
</dbReference>
<dbReference type="Proteomes" id="UP000285951">
    <property type="component" value="Unassembled WGS sequence"/>
</dbReference>
<sequence length="797" mass="92112">MKSYEKYKSSYNFPILFFLAGLLLVLGACSTTKYVGEGEYLLNKVVVNSDDKSIPTNELKRNVKQTPNLKILGVWKFHLGLYNLSGKDKEKGFNKWLRRIGEEPVIYEDFQTKRSLRQLEIYLQKKGYFNAEVRDSVSFKRKKAKVYYFIKSKEPYRYRNVYREINELPYNFLSPFQEKGEMPDSTLIRKYIVSDKSNSDVQLGDKVDSDVLNKERIRISKLLKNQGYFNFSREYIHFIMDSTNKANKMDVFVGVKIPEDGKAVKKYKINKVSIFTEYDPKLMLMNDEKYLMDLDTIQHEGVDFIYRKKIKIKPDVILSSILIRKNELYNLKSVEQTYSRLQSLGQFKFLNVKFEENSESNGEEFGSLNCIIQLTPHDQQSYSIELEGTNSSGNIGFAGNLNYQHKNLFGGAEIFDLQFSTAKETLKSNEQTNFSSSEYGVESKLSIPKFLLPLLTADKFRKSYNPKTVFSLSYNFQERPDYTRTIADASFGYVWKSSRYLQHTLNLVELNFVDVKNLSEDFLGSISNLYIKNSFTDHVITTSRYSLIYNDQNINKPGDYNYLRFNFESAGNSLKAINRLIGKAEKNDYNDSGNIEGTYYDFIGIRFAQYLKSDIEYRFSHHINKANTMVYRVFLGAGLPYGNLEVLPFEKSYFSGGANGIRAWQVRSLGPGSYSSDDAAIYPNNSADLKLEANLEYRFKLFWVLEGALFVDAGNIWAISKKDDRVGADFKFDRFYKEIALGTGFGTRVDLNFILFRVDLGLKLHDPSLGVGERWIIAHRPFKFSQLTFNIGIGYPF</sequence>
<dbReference type="InterPro" id="IPR010827">
    <property type="entry name" value="BamA/TamA_POTRA"/>
</dbReference>
<evidence type="ECO:0000259" key="7">
    <source>
        <dbReference type="Pfam" id="PF07244"/>
    </source>
</evidence>
<evidence type="ECO:0000256" key="5">
    <source>
        <dbReference type="ARBA" id="ARBA00023237"/>
    </source>
</evidence>
<keyword evidence="2" id="KW-0812">Transmembrane</keyword>
<dbReference type="RefSeq" id="WP_156194320.1">
    <property type="nucleotide sequence ID" value="NZ_QTZN02000001.1"/>
</dbReference>
<keyword evidence="5" id="KW-0998">Cell outer membrane</keyword>
<gene>
    <name evidence="9" type="ORF">DWB62_000730</name>
    <name evidence="8" type="ORF">GNY23_00730</name>
</gene>
<dbReference type="Gene3D" id="2.40.160.50">
    <property type="entry name" value="membrane protein fhac: a member of the omp85/tpsb transporter family"/>
    <property type="match status" value="1"/>
</dbReference>
<dbReference type="Proteomes" id="UP000462449">
    <property type="component" value="Unassembled WGS sequence"/>
</dbReference>
<dbReference type="InterPro" id="IPR039910">
    <property type="entry name" value="D15-like"/>
</dbReference>
<reference evidence="8 11" key="2">
    <citation type="submission" date="2019-12" db="EMBL/GenBank/DDBJ databases">
        <title>Draft genome sequence of Labilibaculum sp. strain 44 isolated from deep waters of Black Sea.</title>
        <authorList>
            <person name="Yadav S."/>
            <person name="Villanueva L."/>
        </authorList>
    </citation>
    <scope>NUCLEOTIDE SEQUENCE [LARGE SCALE GENOMIC DNA]</scope>
    <source>
        <strain evidence="8 11">44</strain>
    </source>
</reference>
<reference evidence="9 10" key="1">
    <citation type="submission" date="2019-11" db="EMBL/GenBank/DDBJ databases">
        <title>Draft genome sequence of Labilibaculum sp. strain SYP isolated from Black Sea.</title>
        <authorList>
            <person name="Yadav S."/>
            <person name="Villanueva L."/>
        </authorList>
    </citation>
    <scope>NUCLEOTIDE SEQUENCE [LARGE SCALE GENOMIC DNA]</scope>
    <source>
        <strain evidence="9 10">44</strain>
    </source>
</reference>
<accession>A0A7M4D114</accession>
<evidence type="ECO:0000256" key="2">
    <source>
        <dbReference type="ARBA" id="ARBA00022692"/>
    </source>
</evidence>
<keyword evidence="3" id="KW-0732">Signal</keyword>
<dbReference type="PROSITE" id="PS51257">
    <property type="entry name" value="PROKAR_LIPOPROTEIN"/>
    <property type="match status" value="1"/>
</dbReference>
<dbReference type="Pfam" id="PF01103">
    <property type="entry name" value="Omp85"/>
    <property type="match status" value="1"/>
</dbReference>
<proteinExistence type="predicted"/>
<comment type="subcellular location">
    <subcellularLocation>
        <location evidence="1">Membrane</location>
    </subcellularLocation>
</comment>